<keyword evidence="5" id="KW-1185">Reference proteome</keyword>
<evidence type="ECO:0000313" key="4">
    <source>
        <dbReference type="EMBL" id="WNY25052.1"/>
    </source>
</evidence>
<dbReference type="Pfam" id="PF01812">
    <property type="entry name" value="5-FTHF_cyc-lig"/>
    <property type="match status" value="1"/>
</dbReference>
<comment type="similarity">
    <text evidence="1">Belongs to the 5-formyltetrahydrofolate cyclo-ligase family.</text>
</comment>
<sequence>MKQKIRNELRLKREKMSRADVLAKSKHITETLFHSDLFHKADAVFAYADVQNEVHMMPFLQDCLERGKSVALPKTVGSEMIFYKISDLNSLRKGNFGIMEPDATTTNSIFPNEKSLIIVPGIGFDRLGNRLGYGAGFYDKYLSKNLYMHAVGICFEDQLVDKIPAENLDISMDSVLTEKEWIFFKK</sequence>
<dbReference type="PANTHER" id="PTHR23407:SF1">
    <property type="entry name" value="5-FORMYLTETRAHYDROFOLATE CYCLO-LIGASE"/>
    <property type="match status" value="1"/>
</dbReference>
<dbReference type="InterPro" id="IPR037171">
    <property type="entry name" value="NagB/RpiA_transferase-like"/>
</dbReference>
<dbReference type="Gene3D" id="3.40.50.10420">
    <property type="entry name" value="NagB/RpiA/CoA transferase-like"/>
    <property type="match status" value="1"/>
</dbReference>
<dbReference type="AlphaFoldDB" id="A0AA96VE97"/>
<name>A0AA96VE97_9EURY</name>
<dbReference type="RefSeq" id="WP_338103103.1">
    <property type="nucleotide sequence ID" value="NZ_CP131060.1"/>
</dbReference>
<dbReference type="GeneID" id="89229707"/>
<dbReference type="PANTHER" id="PTHR23407">
    <property type="entry name" value="ATPASE INHIBITOR/5-FORMYLTETRAHYDROFOLATE CYCLO-LIGASE"/>
    <property type="match status" value="1"/>
</dbReference>
<evidence type="ECO:0000313" key="5">
    <source>
        <dbReference type="Proteomes" id="UP001303587"/>
    </source>
</evidence>
<dbReference type="InterPro" id="IPR002698">
    <property type="entry name" value="FTHF_cligase"/>
</dbReference>
<dbReference type="GO" id="GO:0005524">
    <property type="term" value="F:ATP binding"/>
    <property type="evidence" value="ECO:0007669"/>
    <property type="project" value="UniProtKB-KW"/>
</dbReference>
<reference evidence="4 5" key="1">
    <citation type="submission" date="2023-07" db="EMBL/GenBank/DDBJ databases">
        <title>Closed genoem sequence of Methanosarcinaceae archaeon Ac7.</title>
        <authorList>
            <person name="Poehlein A."/>
            <person name="Protasov E."/>
            <person name="Platt K."/>
            <person name="Reeh H."/>
            <person name="Daniel R."/>
            <person name="Brune A."/>
        </authorList>
    </citation>
    <scope>NUCLEOTIDE SEQUENCE [LARGE SCALE GENOMIC DNA]</scope>
    <source>
        <strain evidence="4 5">Ac7</strain>
    </source>
</reference>
<dbReference type="NCBIfam" id="TIGR02727">
    <property type="entry name" value="MTHFS_bact"/>
    <property type="match status" value="1"/>
</dbReference>
<dbReference type="GO" id="GO:0030272">
    <property type="term" value="F:5-formyltetrahydrofolate cyclo-ligase activity"/>
    <property type="evidence" value="ECO:0007669"/>
    <property type="project" value="TreeGrafter"/>
</dbReference>
<dbReference type="SUPFAM" id="SSF100950">
    <property type="entry name" value="NagB/RpiA/CoA transferase-like"/>
    <property type="match status" value="1"/>
</dbReference>
<dbReference type="GO" id="GO:0009396">
    <property type="term" value="P:folic acid-containing compound biosynthetic process"/>
    <property type="evidence" value="ECO:0007669"/>
    <property type="project" value="TreeGrafter"/>
</dbReference>
<evidence type="ECO:0000256" key="2">
    <source>
        <dbReference type="ARBA" id="ARBA00022741"/>
    </source>
</evidence>
<gene>
    <name evidence="4" type="primary">yqgN</name>
    <name evidence="4" type="ORF">MsAc7_05900</name>
</gene>
<accession>A0AA96VE97</accession>
<evidence type="ECO:0008006" key="6">
    <source>
        <dbReference type="Google" id="ProtNLM"/>
    </source>
</evidence>
<dbReference type="InterPro" id="IPR024185">
    <property type="entry name" value="FTHF_cligase-like_sf"/>
</dbReference>
<dbReference type="Proteomes" id="UP001303587">
    <property type="component" value="Chromosome"/>
</dbReference>
<evidence type="ECO:0000256" key="3">
    <source>
        <dbReference type="ARBA" id="ARBA00022840"/>
    </source>
</evidence>
<keyword evidence="3" id="KW-0067">ATP-binding</keyword>
<dbReference type="GO" id="GO:0035999">
    <property type="term" value="P:tetrahydrofolate interconversion"/>
    <property type="evidence" value="ECO:0007669"/>
    <property type="project" value="TreeGrafter"/>
</dbReference>
<dbReference type="PIRSF" id="PIRSF006806">
    <property type="entry name" value="FTHF_cligase"/>
    <property type="match status" value="1"/>
</dbReference>
<dbReference type="EMBL" id="CP131060">
    <property type="protein sequence ID" value="WNY25052.1"/>
    <property type="molecule type" value="Genomic_DNA"/>
</dbReference>
<organism evidence="4 5">
    <name type="scientific">Methanolapillus millepedarum</name>
    <dbReference type="NCBI Taxonomy" id="3028296"/>
    <lineage>
        <taxon>Archaea</taxon>
        <taxon>Methanobacteriati</taxon>
        <taxon>Methanobacteriota</taxon>
        <taxon>Stenosarchaea group</taxon>
        <taxon>Methanomicrobia</taxon>
        <taxon>Methanosarcinales</taxon>
        <taxon>Methanosarcinaceae</taxon>
        <taxon>Methanolapillus</taxon>
    </lineage>
</organism>
<protein>
    <recommendedName>
        <fullName evidence="6">5-formyltetrahydrofolate cyclo-ligase</fullName>
    </recommendedName>
</protein>
<keyword evidence="2" id="KW-0547">Nucleotide-binding</keyword>
<proteinExistence type="inferred from homology"/>
<evidence type="ECO:0000256" key="1">
    <source>
        <dbReference type="ARBA" id="ARBA00010638"/>
    </source>
</evidence>